<feature type="transmembrane region" description="Helical" evidence="1">
    <location>
        <begin position="38"/>
        <end position="58"/>
    </location>
</feature>
<organism evidence="2 3">
    <name type="scientific">Chenopodium quinoa</name>
    <name type="common">Quinoa</name>
    <dbReference type="NCBI Taxonomy" id="63459"/>
    <lineage>
        <taxon>Eukaryota</taxon>
        <taxon>Viridiplantae</taxon>
        <taxon>Streptophyta</taxon>
        <taxon>Embryophyta</taxon>
        <taxon>Tracheophyta</taxon>
        <taxon>Spermatophyta</taxon>
        <taxon>Magnoliopsida</taxon>
        <taxon>eudicotyledons</taxon>
        <taxon>Gunneridae</taxon>
        <taxon>Pentapetalae</taxon>
        <taxon>Caryophyllales</taxon>
        <taxon>Chenopodiaceae</taxon>
        <taxon>Chenopodioideae</taxon>
        <taxon>Atripliceae</taxon>
        <taxon>Chenopodium</taxon>
    </lineage>
</organism>
<evidence type="ECO:0000313" key="2">
    <source>
        <dbReference type="EnsemblPlants" id="AUR62037177-RA:cds"/>
    </source>
</evidence>
<proteinExistence type="predicted"/>
<dbReference type="AlphaFoldDB" id="A0A803MY97"/>
<evidence type="ECO:0000256" key="1">
    <source>
        <dbReference type="SAM" id="Phobius"/>
    </source>
</evidence>
<keyword evidence="1" id="KW-1133">Transmembrane helix</keyword>
<dbReference type="OMA" id="SHWHINQ"/>
<reference evidence="2" key="1">
    <citation type="journal article" date="2017" name="Nature">
        <title>The genome of Chenopodium quinoa.</title>
        <authorList>
            <person name="Jarvis D.E."/>
            <person name="Ho Y.S."/>
            <person name="Lightfoot D.J."/>
            <person name="Schmoeckel S.M."/>
            <person name="Li B."/>
            <person name="Borm T.J.A."/>
            <person name="Ohyanagi H."/>
            <person name="Mineta K."/>
            <person name="Michell C.T."/>
            <person name="Saber N."/>
            <person name="Kharbatia N.M."/>
            <person name="Rupper R.R."/>
            <person name="Sharp A.R."/>
            <person name="Dally N."/>
            <person name="Boughton B.A."/>
            <person name="Woo Y.H."/>
            <person name="Gao G."/>
            <person name="Schijlen E.G.W.M."/>
            <person name="Guo X."/>
            <person name="Momin A.A."/>
            <person name="Negrao S."/>
            <person name="Al-Babili S."/>
            <person name="Gehring C."/>
            <person name="Roessner U."/>
            <person name="Jung C."/>
            <person name="Murphy K."/>
            <person name="Arold S.T."/>
            <person name="Gojobori T."/>
            <person name="van der Linden C.G."/>
            <person name="van Loo E.N."/>
            <person name="Jellen E.N."/>
            <person name="Maughan P.J."/>
            <person name="Tester M."/>
        </authorList>
    </citation>
    <scope>NUCLEOTIDE SEQUENCE [LARGE SCALE GENOMIC DNA]</scope>
    <source>
        <strain evidence="2">cv. PI 614886</strain>
    </source>
</reference>
<keyword evidence="1" id="KW-0812">Transmembrane</keyword>
<evidence type="ECO:0000313" key="3">
    <source>
        <dbReference type="Proteomes" id="UP000596660"/>
    </source>
</evidence>
<reference evidence="2" key="2">
    <citation type="submission" date="2021-03" db="UniProtKB">
        <authorList>
            <consortium name="EnsemblPlants"/>
        </authorList>
    </citation>
    <scope>IDENTIFICATION</scope>
</reference>
<dbReference type="Proteomes" id="UP000596660">
    <property type="component" value="Unplaced"/>
</dbReference>
<keyword evidence="3" id="KW-1185">Reference proteome</keyword>
<dbReference type="EnsemblPlants" id="AUR62037177-RA">
    <property type="protein sequence ID" value="AUR62037177-RA:cds"/>
    <property type="gene ID" value="AUR62037177"/>
</dbReference>
<protein>
    <submittedName>
        <fullName evidence="2">Uncharacterized protein</fullName>
    </submittedName>
</protein>
<name>A0A803MY97_CHEQI</name>
<dbReference type="Gramene" id="AUR62037177-RA">
    <property type="protein sequence ID" value="AUR62037177-RA:cds"/>
    <property type="gene ID" value="AUR62037177"/>
</dbReference>
<keyword evidence="1" id="KW-0472">Membrane</keyword>
<accession>A0A803MY97</accession>
<sequence length="99" mass="11428">MTISTSVAPAAAPAPALIYLQNQYFLRDRHYGQHGKRMLLSVVSIILLFLFLLVVVHCRKHIFKRRRGHHESRLQDVVPCPCHCLGSKVDSHWHINQYS</sequence>